<reference evidence="1" key="1">
    <citation type="submission" date="2014-09" db="EMBL/GenBank/DDBJ databases">
        <authorList>
            <person name="Magalhaes I.L.F."/>
            <person name="Oliveira U."/>
            <person name="Santos F.R."/>
            <person name="Vidigal T.H.D.A."/>
            <person name="Brescovit A.D."/>
            <person name="Santos A.J."/>
        </authorList>
    </citation>
    <scope>NUCLEOTIDE SEQUENCE</scope>
    <source>
        <tissue evidence="1">Shoot tissue taken approximately 20 cm above the soil surface</tissue>
    </source>
</reference>
<reference evidence="1" key="2">
    <citation type="journal article" date="2015" name="Data Brief">
        <title>Shoot transcriptome of the giant reed, Arundo donax.</title>
        <authorList>
            <person name="Barrero R.A."/>
            <person name="Guerrero F.D."/>
            <person name="Moolhuijzen P."/>
            <person name="Goolsby J.A."/>
            <person name="Tidwell J."/>
            <person name="Bellgard S.E."/>
            <person name="Bellgard M.I."/>
        </authorList>
    </citation>
    <scope>NUCLEOTIDE SEQUENCE</scope>
    <source>
        <tissue evidence="1">Shoot tissue taken approximately 20 cm above the soil surface</tissue>
    </source>
</reference>
<proteinExistence type="predicted"/>
<accession>A0A0A8YVN9</accession>
<protein>
    <submittedName>
        <fullName evidence="1">Uncharacterized protein</fullName>
    </submittedName>
</protein>
<name>A0A0A8YVN9_ARUDO</name>
<organism evidence="1">
    <name type="scientific">Arundo donax</name>
    <name type="common">Giant reed</name>
    <name type="synonym">Donax arundinaceus</name>
    <dbReference type="NCBI Taxonomy" id="35708"/>
    <lineage>
        <taxon>Eukaryota</taxon>
        <taxon>Viridiplantae</taxon>
        <taxon>Streptophyta</taxon>
        <taxon>Embryophyta</taxon>
        <taxon>Tracheophyta</taxon>
        <taxon>Spermatophyta</taxon>
        <taxon>Magnoliopsida</taxon>
        <taxon>Liliopsida</taxon>
        <taxon>Poales</taxon>
        <taxon>Poaceae</taxon>
        <taxon>PACMAD clade</taxon>
        <taxon>Arundinoideae</taxon>
        <taxon>Arundineae</taxon>
        <taxon>Arundo</taxon>
    </lineage>
</organism>
<dbReference type="AlphaFoldDB" id="A0A0A8YVN9"/>
<dbReference type="EMBL" id="GBRH01267254">
    <property type="protein sequence ID" value="JAD30641.1"/>
    <property type="molecule type" value="Transcribed_RNA"/>
</dbReference>
<evidence type="ECO:0000313" key="1">
    <source>
        <dbReference type="EMBL" id="JAD30641.1"/>
    </source>
</evidence>
<sequence>MSERLYALTKREESTSKYPGLIFFYLSLFESNVCPSVPFLQNVKHTRQVTIRRLVCPPPLLQGFLLRTSCLLVSYFIFELPQNALLDERALHVPFVNDLNKHFIRN</sequence>